<sequence>MFSDEQLSILTECHDHLQEHLKRWSDSGFQHLTPAIAQSSQKQVNLWEKLMHTCKGIVQESRRWKDDGTHDGAIPANMFRQVVGTLPDTLVKVYHEFLNEQELTANWISPAASIPDDETSTRAEQWAQYLGSLARECEDTEQDSVPITRAMVGRRLPRGVSLFVDETLTRLEVSNMDETDVPESIQELKQTIASIERSISSAQMGDVRDDSSLCTPQ</sequence>
<gene>
    <name evidence="1" type="ORF">QFC20_005422</name>
</gene>
<keyword evidence="2" id="KW-1185">Reference proteome</keyword>
<evidence type="ECO:0000313" key="2">
    <source>
        <dbReference type="Proteomes" id="UP001230649"/>
    </source>
</evidence>
<reference evidence="1" key="1">
    <citation type="submission" date="2023-04" db="EMBL/GenBank/DDBJ databases">
        <title>Draft Genome sequencing of Naganishia species isolated from polar environments using Oxford Nanopore Technology.</title>
        <authorList>
            <person name="Leo P."/>
            <person name="Venkateswaran K."/>
        </authorList>
    </citation>
    <scope>NUCLEOTIDE SEQUENCE</scope>
    <source>
        <strain evidence="1">MNA-CCFEE 5262</strain>
    </source>
</reference>
<proteinExistence type="predicted"/>
<evidence type="ECO:0000313" key="1">
    <source>
        <dbReference type="EMBL" id="KAJ9100356.1"/>
    </source>
</evidence>
<comment type="caution">
    <text evidence="1">The sequence shown here is derived from an EMBL/GenBank/DDBJ whole genome shotgun (WGS) entry which is preliminary data.</text>
</comment>
<protein>
    <submittedName>
        <fullName evidence="1">Uncharacterized protein</fullName>
    </submittedName>
</protein>
<organism evidence="1 2">
    <name type="scientific">Naganishia adeliensis</name>
    <dbReference type="NCBI Taxonomy" id="92952"/>
    <lineage>
        <taxon>Eukaryota</taxon>
        <taxon>Fungi</taxon>
        <taxon>Dikarya</taxon>
        <taxon>Basidiomycota</taxon>
        <taxon>Agaricomycotina</taxon>
        <taxon>Tremellomycetes</taxon>
        <taxon>Filobasidiales</taxon>
        <taxon>Filobasidiaceae</taxon>
        <taxon>Naganishia</taxon>
    </lineage>
</organism>
<dbReference type="EMBL" id="JASBWS010000075">
    <property type="protein sequence ID" value="KAJ9100356.1"/>
    <property type="molecule type" value="Genomic_DNA"/>
</dbReference>
<name>A0ACC2VML7_9TREE</name>
<dbReference type="Proteomes" id="UP001230649">
    <property type="component" value="Unassembled WGS sequence"/>
</dbReference>
<accession>A0ACC2VML7</accession>